<reference evidence="2" key="1">
    <citation type="submission" date="2022-04" db="EMBL/GenBank/DDBJ databases">
        <title>Evolutionary, genomic, and biogeographic characterization of Chryseobacterium nepalense represented by a plastic-degrading bacterium AC3.</title>
        <authorList>
            <person name="Yin Z."/>
            <person name="Liu X."/>
            <person name="Wang D."/>
            <person name="Xie Z."/>
        </authorList>
    </citation>
    <scope>NUCLEOTIDE SEQUENCE</scope>
    <source>
        <strain evidence="2">AC3</strain>
    </source>
</reference>
<organism evidence="2 3">
    <name type="scientific">Chryseobacterium nepalense</name>
    <dbReference type="NCBI Taxonomy" id="1854498"/>
    <lineage>
        <taxon>Bacteria</taxon>
        <taxon>Pseudomonadati</taxon>
        <taxon>Bacteroidota</taxon>
        <taxon>Flavobacteriia</taxon>
        <taxon>Flavobacteriales</taxon>
        <taxon>Weeksellaceae</taxon>
        <taxon>Chryseobacterium group</taxon>
        <taxon>Chryseobacterium</taxon>
    </lineage>
</organism>
<proteinExistence type="predicted"/>
<dbReference type="PANTHER" id="PTHR36836:SF1">
    <property type="entry name" value="COLANIC ACID BIOSYNTHESIS PROTEIN WCAK"/>
    <property type="match status" value="1"/>
</dbReference>
<sequence>MKAIFSGYYGAKNSGDDAFVEVSAWGSRKYWNSTEQLFFAAELPTILTPADHYFAHKNYLSFARAAKDIMLSDVFVSAGGSTFHSALKKTDLRTYAKLKKKLGMKGQTGAIGISLGPFVNAAAEKNTQEYLKTLDFLALRDDVSHKLALTYDLPYEPVRAFDLAALLPEIYHFNPDKNADKKEFVIGISVCQYESYTNGDLNRERKRNQFIENVIKNLKKYHNIKFRFFVFNGNSMKGDHKLTMETIGNLNTDNTLNFEVVAYNPLVKDTFEKIAECDAVISTRLHASIFACYSNTPFFLLEYHRKCTDFLNDVGQPEKYRVFDGDAEVESIVAEIEKIVFNKEITAPQYIRETTERARLNFTATYKTI</sequence>
<keyword evidence="3" id="KW-1185">Reference proteome</keyword>
<dbReference type="GO" id="GO:0016740">
    <property type="term" value="F:transferase activity"/>
    <property type="evidence" value="ECO:0007669"/>
    <property type="project" value="UniProtKB-KW"/>
</dbReference>
<keyword evidence="2" id="KW-0808">Transferase</keyword>
<dbReference type="EMBL" id="CP096203">
    <property type="protein sequence ID" value="UPQ76185.1"/>
    <property type="molecule type" value="Genomic_DNA"/>
</dbReference>
<dbReference type="Pfam" id="PF04230">
    <property type="entry name" value="PS_pyruv_trans"/>
    <property type="match status" value="1"/>
</dbReference>
<name>A0ABY4K7H0_9FLAO</name>
<dbReference type="RefSeq" id="WP_248392920.1">
    <property type="nucleotide sequence ID" value="NZ_CP096203.1"/>
</dbReference>
<dbReference type="PANTHER" id="PTHR36836">
    <property type="entry name" value="COLANIC ACID BIOSYNTHESIS PROTEIN WCAK"/>
    <property type="match status" value="1"/>
</dbReference>
<dbReference type="Proteomes" id="UP000830552">
    <property type="component" value="Chromosome"/>
</dbReference>
<accession>A0ABY4K7H0</accession>
<protein>
    <submittedName>
        <fullName evidence="2">Polysaccharide pyruvyl transferase family protein</fullName>
    </submittedName>
</protein>
<gene>
    <name evidence="2" type="ORF">M0D58_01255</name>
</gene>
<dbReference type="InterPro" id="IPR007345">
    <property type="entry name" value="Polysacch_pyruvyl_Trfase"/>
</dbReference>
<feature type="domain" description="Polysaccharide pyruvyl transferase" evidence="1">
    <location>
        <begin position="58"/>
        <end position="304"/>
    </location>
</feature>
<evidence type="ECO:0000313" key="3">
    <source>
        <dbReference type="Proteomes" id="UP000830552"/>
    </source>
</evidence>
<evidence type="ECO:0000259" key="1">
    <source>
        <dbReference type="Pfam" id="PF04230"/>
    </source>
</evidence>
<evidence type="ECO:0000313" key="2">
    <source>
        <dbReference type="EMBL" id="UPQ76185.1"/>
    </source>
</evidence>